<evidence type="ECO:0000313" key="2">
    <source>
        <dbReference type="EMBL" id="CAG5137497.1"/>
    </source>
</evidence>
<dbReference type="EMBL" id="CAJRGZ010000010">
    <property type="protein sequence ID" value="CAG5137497.1"/>
    <property type="molecule type" value="Genomic_DNA"/>
</dbReference>
<dbReference type="OrthoDB" id="10410088at2759"/>
<protein>
    <submittedName>
        <fullName evidence="2">Uncharacterized protein</fullName>
    </submittedName>
</protein>
<name>A0A8J2MUF3_9PLEO</name>
<reference evidence="2" key="1">
    <citation type="submission" date="2021-05" db="EMBL/GenBank/DDBJ databases">
        <authorList>
            <person name="Stam R."/>
        </authorList>
    </citation>
    <scope>NUCLEOTIDE SEQUENCE</scope>
    <source>
        <strain evidence="2">CS162</strain>
    </source>
</reference>
<evidence type="ECO:0000256" key="1">
    <source>
        <dbReference type="SAM" id="MobiDB-lite"/>
    </source>
</evidence>
<accession>A0A8J2MUF3</accession>
<feature type="region of interest" description="Disordered" evidence="1">
    <location>
        <begin position="1"/>
        <end position="46"/>
    </location>
</feature>
<evidence type="ECO:0000313" key="3">
    <source>
        <dbReference type="Proteomes" id="UP000676310"/>
    </source>
</evidence>
<dbReference type="RefSeq" id="XP_043163661.1">
    <property type="nucleotide sequence ID" value="XM_043307726.1"/>
</dbReference>
<dbReference type="Proteomes" id="UP000676310">
    <property type="component" value="Unassembled WGS sequence"/>
</dbReference>
<proteinExistence type="predicted"/>
<keyword evidence="3" id="KW-1185">Reference proteome</keyword>
<sequence>MADEGSEKPTAPSMATESTAVMEENPKRGDKKAEKKAVDEEHRPAKFKVEDAQYLSVDDFSYDRGSLMSEV</sequence>
<gene>
    <name evidence="2" type="ORF">ALTATR162_LOCUS133</name>
</gene>
<feature type="compositionally biased region" description="Basic and acidic residues" evidence="1">
    <location>
        <begin position="24"/>
        <end position="46"/>
    </location>
</feature>
<organism evidence="2 3">
    <name type="scientific">Alternaria atra</name>
    <dbReference type="NCBI Taxonomy" id="119953"/>
    <lineage>
        <taxon>Eukaryota</taxon>
        <taxon>Fungi</taxon>
        <taxon>Dikarya</taxon>
        <taxon>Ascomycota</taxon>
        <taxon>Pezizomycotina</taxon>
        <taxon>Dothideomycetes</taxon>
        <taxon>Pleosporomycetidae</taxon>
        <taxon>Pleosporales</taxon>
        <taxon>Pleosporineae</taxon>
        <taxon>Pleosporaceae</taxon>
        <taxon>Alternaria</taxon>
        <taxon>Alternaria sect. Ulocladioides</taxon>
    </lineage>
</organism>
<comment type="caution">
    <text evidence="2">The sequence shown here is derived from an EMBL/GenBank/DDBJ whole genome shotgun (WGS) entry which is preliminary data.</text>
</comment>
<dbReference type="GeneID" id="67012652"/>
<dbReference type="AlphaFoldDB" id="A0A8J2MUF3"/>